<dbReference type="InterPro" id="IPR013785">
    <property type="entry name" value="Aldolase_TIM"/>
</dbReference>
<dbReference type="InterPro" id="IPR058240">
    <property type="entry name" value="rSAM_sf"/>
</dbReference>
<keyword evidence="4" id="KW-0408">Iron</keyword>
<evidence type="ECO:0000259" key="6">
    <source>
        <dbReference type="PROSITE" id="PS51918"/>
    </source>
</evidence>
<evidence type="ECO:0000313" key="7">
    <source>
        <dbReference type="EMBL" id="NFV81178.1"/>
    </source>
</evidence>
<dbReference type="PANTHER" id="PTHR11228">
    <property type="entry name" value="RADICAL SAM DOMAIN PROTEIN"/>
    <property type="match status" value="1"/>
</dbReference>
<dbReference type="CDD" id="cd01335">
    <property type="entry name" value="Radical_SAM"/>
    <property type="match status" value="1"/>
</dbReference>
<sequence length="326" mass="37230">MSTDFSDSLPQRLQFMLMEVTTACNLRCPGCRRTNRREDGEWSSRFMDLATARKVLDNFPPISHLIVSGFGEVAFNPDLPDILAYARDCGKFRIIQINTNGLARDADYYRMLIEHGLNYLMVSVDTLDQDIADQVRTGTDVNRLRRLLHDLATFRIPVIVSITVSKENLEGLPSLLREINDIGKFTVGVREIGDMGQPERLLDSDGEIRLARLLMESLPLPNLRIAPPKCLQAKDARCVDPWLRPGVTVDGYLTPCCWTNDADLFQRLSMVDMTWEEAWHKPEHLEWLRAFREAPPENPCKGCTRDPRQFGGLWQGSAFELYRTLD</sequence>
<dbReference type="InterPro" id="IPR007197">
    <property type="entry name" value="rSAM"/>
</dbReference>
<comment type="cofactor">
    <cofactor evidence="1">
        <name>[4Fe-4S] cluster</name>
        <dbReference type="ChEBI" id="CHEBI:49883"/>
    </cofactor>
</comment>
<keyword evidence="3" id="KW-0479">Metal-binding</keyword>
<keyword evidence="8" id="KW-1185">Reference proteome</keyword>
<keyword evidence="5" id="KW-0411">Iron-sulfur</keyword>
<dbReference type="PANTHER" id="PTHR11228:SF7">
    <property type="entry name" value="PQQA PEPTIDE CYCLASE"/>
    <property type="match status" value="1"/>
</dbReference>
<evidence type="ECO:0000256" key="1">
    <source>
        <dbReference type="ARBA" id="ARBA00001966"/>
    </source>
</evidence>
<dbReference type="SUPFAM" id="SSF102114">
    <property type="entry name" value="Radical SAM enzymes"/>
    <property type="match status" value="1"/>
</dbReference>
<dbReference type="SFLD" id="SFLDS00029">
    <property type="entry name" value="Radical_SAM"/>
    <property type="match status" value="1"/>
</dbReference>
<dbReference type="GO" id="GO:0046872">
    <property type="term" value="F:metal ion binding"/>
    <property type="evidence" value="ECO:0007669"/>
    <property type="project" value="UniProtKB-KW"/>
</dbReference>
<evidence type="ECO:0000256" key="5">
    <source>
        <dbReference type="ARBA" id="ARBA00023014"/>
    </source>
</evidence>
<dbReference type="Gene3D" id="3.20.20.70">
    <property type="entry name" value="Aldolase class I"/>
    <property type="match status" value="1"/>
</dbReference>
<dbReference type="CDD" id="cd21109">
    <property type="entry name" value="SPASM"/>
    <property type="match status" value="1"/>
</dbReference>
<dbReference type="Pfam" id="PF04055">
    <property type="entry name" value="Radical_SAM"/>
    <property type="match status" value="1"/>
</dbReference>
<dbReference type="PROSITE" id="PS51918">
    <property type="entry name" value="RADICAL_SAM"/>
    <property type="match status" value="1"/>
</dbReference>
<dbReference type="Proteomes" id="UP000480684">
    <property type="component" value="Unassembled WGS sequence"/>
</dbReference>
<evidence type="ECO:0000256" key="2">
    <source>
        <dbReference type="ARBA" id="ARBA00022691"/>
    </source>
</evidence>
<dbReference type="RefSeq" id="WP_163680826.1">
    <property type="nucleotide sequence ID" value="NZ_JAAIYP010000039.1"/>
</dbReference>
<evidence type="ECO:0000256" key="3">
    <source>
        <dbReference type="ARBA" id="ARBA00022723"/>
    </source>
</evidence>
<dbReference type="SFLD" id="SFLDG01067">
    <property type="entry name" value="SPASM/twitch_domain_containing"/>
    <property type="match status" value="1"/>
</dbReference>
<dbReference type="Pfam" id="PF13186">
    <property type="entry name" value="SPASM"/>
    <property type="match status" value="1"/>
</dbReference>
<keyword evidence="2" id="KW-0949">S-adenosyl-L-methionine</keyword>
<dbReference type="AlphaFoldDB" id="A0A7C9QUV7"/>
<evidence type="ECO:0000256" key="4">
    <source>
        <dbReference type="ARBA" id="ARBA00023004"/>
    </source>
</evidence>
<protein>
    <submittedName>
        <fullName evidence="7">Radical SAM protein</fullName>
    </submittedName>
</protein>
<proteinExistence type="predicted"/>
<dbReference type="EMBL" id="JAAIYP010000039">
    <property type="protein sequence ID" value="NFV81178.1"/>
    <property type="molecule type" value="Genomic_DNA"/>
</dbReference>
<evidence type="ECO:0000313" key="8">
    <source>
        <dbReference type="Proteomes" id="UP000480684"/>
    </source>
</evidence>
<dbReference type="InterPro" id="IPR050377">
    <property type="entry name" value="Radical_SAM_PqqE_MftC-like"/>
</dbReference>
<dbReference type="GO" id="GO:0051536">
    <property type="term" value="F:iron-sulfur cluster binding"/>
    <property type="evidence" value="ECO:0007669"/>
    <property type="project" value="UniProtKB-KW"/>
</dbReference>
<accession>A0A7C9QUV7</accession>
<dbReference type="GO" id="GO:0003824">
    <property type="term" value="F:catalytic activity"/>
    <property type="evidence" value="ECO:0007669"/>
    <property type="project" value="InterPro"/>
</dbReference>
<comment type="caution">
    <text evidence="7">The sequence shown here is derived from an EMBL/GenBank/DDBJ whole genome shotgun (WGS) entry which is preliminary data.</text>
</comment>
<name>A0A7C9QUV7_9PROT</name>
<organism evidence="7 8">
    <name type="scientific">Magnetospirillum aberrantis SpK</name>
    <dbReference type="NCBI Taxonomy" id="908842"/>
    <lineage>
        <taxon>Bacteria</taxon>
        <taxon>Pseudomonadati</taxon>
        <taxon>Pseudomonadota</taxon>
        <taxon>Alphaproteobacteria</taxon>
        <taxon>Rhodospirillales</taxon>
        <taxon>Rhodospirillaceae</taxon>
        <taxon>Magnetospirillum</taxon>
    </lineage>
</organism>
<gene>
    <name evidence="7" type="ORF">G4223_13755</name>
</gene>
<dbReference type="InterPro" id="IPR023885">
    <property type="entry name" value="4Fe4S-binding_SPASM_dom"/>
</dbReference>
<reference evidence="7 8" key="1">
    <citation type="submission" date="2020-02" db="EMBL/GenBank/DDBJ databases">
        <authorList>
            <person name="Dziuba M."/>
            <person name="Kuznetsov B."/>
            <person name="Mardanov A."/>
            <person name="Ravin N."/>
            <person name="Grouzdev D."/>
        </authorList>
    </citation>
    <scope>NUCLEOTIDE SEQUENCE [LARGE SCALE GENOMIC DNA]</scope>
    <source>
        <strain evidence="7 8">SpK</strain>
    </source>
</reference>
<feature type="domain" description="Radical SAM core" evidence="6">
    <location>
        <begin position="8"/>
        <end position="224"/>
    </location>
</feature>